<comment type="pathway">
    <text evidence="7">Carbohydrate biosynthesis; dTDP-L-rhamnose biosynthesis.</text>
</comment>
<dbReference type="InterPro" id="IPR000888">
    <property type="entry name" value="RmlC-like"/>
</dbReference>
<name>A0A256FM72_9HYPH</name>
<dbReference type="RefSeq" id="WP_094507629.1">
    <property type="nucleotide sequence ID" value="NZ_JBHEEK010000014.1"/>
</dbReference>
<dbReference type="PANTHER" id="PTHR21047:SF2">
    <property type="entry name" value="THYMIDINE DIPHOSPHO-4-KETO-RHAMNOSE 3,5-EPIMERASE"/>
    <property type="match status" value="1"/>
</dbReference>
<sequence length="174" mass="20036">MRFTPLNIDGAYSIEPERLEDERGWFTRVFCEAEFTERKIETHFPQHSLSFSREKGTLRGLHYQNEPHAETKLVTCLQGVIWDVLVDLRPQSPTYRRWTGLELSADNGVQLYIPVGCAHGFQTLTDNVLLRYMISTPYAPDSANGLRYDDPALGIPWPDEPSVMSEKDRAWPHL</sequence>
<evidence type="ECO:0000256" key="5">
    <source>
        <dbReference type="PIRSR" id="PIRSR600888-1"/>
    </source>
</evidence>
<evidence type="ECO:0000313" key="9">
    <source>
        <dbReference type="Proteomes" id="UP000215590"/>
    </source>
</evidence>
<accession>A0A256FM72</accession>
<dbReference type="Gene3D" id="2.60.120.10">
    <property type="entry name" value="Jelly Rolls"/>
    <property type="match status" value="1"/>
</dbReference>
<comment type="subunit">
    <text evidence="7">Homodimer.</text>
</comment>
<dbReference type="GO" id="GO:0005829">
    <property type="term" value="C:cytosol"/>
    <property type="evidence" value="ECO:0007669"/>
    <property type="project" value="TreeGrafter"/>
</dbReference>
<comment type="caution">
    <text evidence="8">The sequence shown here is derived from an EMBL/GenBank/DDBJ whole genome shotgun (WGS) entry which is preliminary data.</text>
</comment>
<dbReference type="InterPro" id="IPR014710">
    <property type="entry name" value="RmlC-like_jellyroll"/>
</dbReference>
<dbReference type="GO" id="GO:0000271">
    <property type="term" value="P:polysaccharide biosynthetic process"/>
    <property type="evidence" value="ECO:0007669"/>
    <property type="project" value="TreeGrafter"/>
</dbReference>
<dbReference type="GO" id="GO:0008830">
    <property type="term" value="F:dTDP-4-dehydrorhamnose 3,5-epimerase activity"/>
    <property type="evidence" value="ECO:0007669"/>
    <property type="project" value="UniProtKB-UniRule"/>
</dbReference>
<evidence type="ECO:0000256" key="1">
    <source>
        <dbReference type="ARBA" id="ARBA00001298"/>
    </source>
</evidence>
<gene>
    <name evidence="8" type="ORF">CEV31_2699</name>
</gene>
<keyword evidence="9" id="KW-1185">Reference proteome</keyword>
<dbReference type="Pfam" id="PF00908">
    <property type="entry name" value="dTDP_sugar_isom"/>
    <property type="match status" value="1"/>
</dbReference>
<comment type="catalytic activity">
    <reaction evidence="1 7">
        <text>dTDP-4-dehydro-6-deoxy-alpha-D-glucose = dTDP-4-dehydro-beta-L-rhamnose</text>
        <dbReference type="Rhea" id="RHEA:16969"/>
        <dbReference type="ChEBI" id="CHEBI:57649"/>
        <dbReference type="ChEBI" id="CHEBI:62830"/>
        <dbReference type="EC" id="5.1.3.13"/>
    </reaction>
</comment>
<evidence type="ECO:0000256" key="3">
    <source>
        <dbReference type="ARBA" id="ARBA00012098"/>
    </source>
</evidence>
<feature type="site" description="Participates in a stacking interaction with the thymidine ring of dTDP-4-oxo-6-deoxyglucose" evidence="6">
    <location>
        <position position="138"/>
    </location>
</feature>
<keyword evidence="7 8" id="KW-0413">Isomerase</keyword>
<dbReference type="AlphaFoldDB" id="A0A256FM72"/>
<protein>
    <recommendedName>
        <fullName evidence="4 7">dTDP-4-dehydrorhamnose 3,5-epimerase</fullName>
        <ecNumber evidence="3 7">5.1.3.13</ecNumber>
    </recommendedName>
    <alternativeName>
        <fullName evidence="7">Thymidine diphospho-4-keto-rhamnose 3,5-epimerase</fullName>
    </alternativeName>
</protein>
<proteinExistence type="inferred from homology"/>
<dbReference type="CDD" id="cd00438">
    <property type="entry name" value="cupin_RmlC"/>
    <property type="match status" value="1"/>
</dbReference>
<organism evidence="8 9">
    <name type="scientific">Brucella thiophenivorans</name>
    <dbReference type="NCBI Taxonomy" id="571255"/>
    <lineage>
        <taxon>Bacteria</taxon>
        <taxon>Pseudomonadati</taxon>
        <taxon>Pseudomonadota</taxon>
        <taxon>Alphaproteobacteria</taxon>
        <taxon>Hyphomicrobiales</taxon>
        <taxon>Brucellaceae</taxon>
        <taxon>Brucella/Ochrobactrum group</taxon>
        <taxon>Brucella</taxon>
    </lineage>
</organism>
<evidence type="ECO:0000313" key="8">
    <source>
        <dbReference type="EMBL" id="OYR15945.1"/>
    </source>
</evidence>
<dbReference type="Proteomes" id="UP000215590">
    <property type="component" value="Unassembled WGS sequence"/>
</dbReference>
<dbReference type="GO" id="GO:0019305">
    <property type="term" value="P:dTDP-rhamnose biosynthetic process"/>
    <property type="evidence" value="ECO:0007669"/>
    <property type="project" value="UniProtKB-UniRule"/>
</dbReference>
<evidence type="ECO:0000256" key="7">
    <source>
        <dbReference type="RuleBase" id="RU364069"/>
    </source>
</evidence>
<reference evidence="8 9" key="1">
    <citation type="submission" date="2017-07" db="EMBL/GenBank/DDBJ databases">
        <title>Phylogenetic study on the rhizospheric bacterium Ochrobactrum sp. A44.</title>
        <authorList>
            <person name="Krzyzanowska D.M."/>
            <person name="Ossowicki A."/>
            <person name="Rajewska M."/>
            <person name="Maciag T."/>
            <person name="Kaczynski Z."/>
            <person name="Czerwicka M."/>
            <person name="Jafra S."/>
        </authorList>
    </citation>
    <scope>NUCLEOTIDE SEQUENCE [LARGE SCALE GENOMIC DNA]</scope>
    <source>
        <strain evidence="8 9">DSM 7216</strain>
    </source>
</reference>
<feature type="active site" description="Proton donor" evidence="5">
    <location>
        <position position="132"/>
    </location>
</feature>
<evidence type="ECO:0000256" key="2">
    <source>
        <dbReference type="ARBA" id="ARBA00001997"/>
    </source>
</evidence>
<dbReference type="OrthoDB" id="9800680at2"/>
<dbReference type="SUPFAM" id="SSF51182">
    <property type="entry name" value="RmlC-like cupins"/>
    <property type="match status" value="1"/>
</dbReference>
<dbReference type="EMBL" id="NNRJ01000049">
    <property type="protein sequence ID" value="OYR15945.1"/>
    <property type="molecule type" value="Genomic_DNA"/>
</dbReference>
<dbReference type="UniPathway" id="UPA00124"/>
<comment type="function">
    <text evidence="2 7">Catalyzes the epimerization of the C3' and C5'positions of dTDP-6-deoxy-D-xylo-4-hexulose, forming dTDP-6-deoxy-L-lyxo-4-hexulose.</text>
</comment>
<comment type="similarity">
    <text evidence="7">Belongs to the dTDP-4-dehydrorhamnose 3,5-epimerase family.</text>
</comment>
<evidence type="ECO:0000256" key="6">
    <source>
        <dbReference type="PIRSR" id="PIRSR600888-3"/>
    </source>
</evidence>
<dbReference type="EC" id="5.1.3.13" evidence="3 7"/>
<dbReference type="InterPro" id="IPR011051">
    <property type="entry name" value="RmlC_Cupin_sf"/>
</dbReference>
<dbReference type="PANTHER" id="PTHR21047">
    <property type="entry name" value="DTDP-6-DEOXY-D-GLUCOSE-3,5 EPIMERASE"/>
    <property type="match status" value="1"/>
</dbReference>
<dbReference type="NCBIfam" id="TIGR01221">
    <property type="entry name" value="rmlC"/>
    <property type="match status" value="1"/>
</dbReference>
<evidence type="ECO:0000256" key="4">
    <source>
        <dbReference type="ARBA" id="ARBA00019595"/>
    </source>
</evidence>
<feature type="active site" description="Proton acceptor" evidence="5">
    <location>
        <position position="62"/>
    </location>
</feature>